<dbReference type="AlphaFoldDB" id="A0A1R3HTW8"/>
<keyword evidence="2" id="KW-1185">Reference proteome</keyword>
<accession>A0A1R3HTW8</accession>
<evidence type="ECO:0000313" key="1">
    <source>
        <dbReference type="EMBL" id="OMO73827.1"/>
    </source>
</evidence>
<feature type="non-terminal residue" evidence="1">
    <location>
        <position position="72"/>
    </location>
</feature>
<protein>
    <submittedName>
        <fullName evidence="1">Uncharacterized protein</fullName>
    </submittedName>
</protein>
<comment type="caution">
    <text evidence="1">The sequence shown here is derived from an EMBL/GenBank/DDBJ whole genome shotgun (WGS) entry which is preliminary data.</text>
</comment>
<sequence>MAVLPSFGRPHQLVHFNGGRYASTYANATDSLHFIGENETVVELLKEETREDLRQIVNLAPETRLMKSPPPG</sequence>
<proteinExistence type="predicted"/>
<dbReference type="EMBL" id="AWWV01011157">
    <property type="protein sequence ID" value="OMO73827.1"/>
    <property type="molecule type" value="Genomic_DNA"/>
</dbReference>
<dbReference type="Gramene" id="OMO73827">
    <property type="protein sequence ID" value="OMO73827"/>
    <property type="gene ID" value="CCACVL1_17113"/>
</dbReference>
<reference evidence="1 2" key="1">
    <citation type="submission" date="2013-09" db="EMBL/GenBank/DDBJ databases">
        <title>Corchorus capsularis genome sequencing.</title>
        <authorList>
            <person name="Alam M."/>
            <person name="Haque M.S."/>
            <person name="Islam M.S."/>
            <person name="Emdad E.M."/>
            <person name="Islam M.M."/>
            <person name="Ahmed B."/>
            <person name="Halim A."/>
            <person name="Hossen Q.M.M."/>
            <person name="Hossain M.Z."/>
            <person name="Ahmed R."/>
            <person name="Khan M.M."/>
            <person name="Islam R."/>
            <person name="Rashid M.M."/>
            <person name="Khan S.A."/>
            <person name="Rahman M.S."/>
            <person name="Alam M."/>
        </authorList>
    </citation>
    <scope>NUCLEOTIDE SEQUENCE [LARGE SCALE GENOMIC DNA]</scope>
    <source>
        <strain evidence="2">cv. CVL-1</strain>
        <tissue evidence="1">Whole seedling</tissue>
    </source>
</reference>
<organism evidence="1 2">
    <name type="scientific">Corchorus capsularis</name>
    <name type="common">Jute</name>
    <dbReference type="NCBI Taxonomy" id="210143"/>
    <lineage>
        <taxon>Eukaryota</taxon>
        <taxon>Viridiplantae</taxon>
        <taxon>Streptophyta</taxon>
        <taxon>Embryophyta</taxon>
        <taxon>Tracheophyta</taxon>
        <taxon>Spermatophyta</taxon>
        <taxon>Magnoliopsida</taxon>
        <taxon>eudicotyledons</taxon>
        <taxon>Gunneridae</taxon>
        <taxon>Pentapetalae</taxon>
        <taxon>rosids</taxon>
        <taxon>malvids</taxon>
        <taxon>Malvales</taxon>
        <taxon>Malvaceae</taxon>
        <taxon>Grewioideae</taxon>
        <taxon>Apeibeae</taxon>
        <taxon>Corchorus</taxon>
    </lineage>
</organism>
<evidence type="ECO:0000313" key="2">
    <source>
        <dbReference type="Proteomes" id="UP000188268"/>
    </source>
</evidence>
<name>A0A1R3HTW8_COCAP</name>
<gene>
    <name evidence="1" type="ORF">CCACVL1_17113</name>
</gene>
<dbReference type="Proteomes" id="UP000188268">
    <property type="component" value="Unassembled WGS sequence"/>
</dbReference>